<keyword evidence="4 7" id="KW-0489">Methyltransferase</keyword>
<proteinExistence type="inferred from homology"/>
<evidence type="ECO:0000256" key="5">
    <source>
        <dbReference type="ARBA" id="ARBA00022679"/>
    </source>
</evidence>
<dbReference type="FunFam" id="1.10.150.170:FF:000001">
    <property type="entry name" value="Ribosomal RNA small subunit methyltransferase H"/>
    <property type="match status" value="1"/>
</dbReference>
<evidence type="ECO:0000313" key="8">
    <source>
        <dbReference type="EMBL" id="EFQ03701.1"/>
    </source>
</evidence>
<evidence type="ECO:0000256" key="4">
    <source>
        <dbReference type="ARBA" id="ARBA00022603"/>
    </source>
</evidence>
<feature type="binding site" evidence="7">
    <location>
        <begin position="33"/>
        <end position="35"/>
    </location>
    <ligand>
        <name>S-adenosyl-L-methionine</name>
        <dbReference type="ChEBI" id="CHEBI:59789"/>
    </ligand>
</feature>
<comment type="catalytic activity">
    <reaction evidence="7">
        <text>cytidine(1402) in 16S rRNA + S-adenosyl-L-methionine = N(4)-methylcytidine(1402) in 16S rRNA + S-adenosyl-L-homocysteine + H(+)</text>
        <dbReference type="Rhea" id="RHEA:42928"/>
        <dbReference type="Rhea" id="RHEA-COMP:10286"/>
        <dbReference type="Rhea" id="RHEA-COMP:10287"/>
        <dbReference type="ChEBI" id="CHEBI:15378"/>
        <dbReference type="ChEBI" id="CHEBI:57856"/>
        <dbReference type="ChEBI" id="CHEBI:59789"/>
        <dbReference type="ChEBI" id="CHEBI:74506"/>
        <dbReference type="ChEBI" id="CHEBI:82748"/>
        <dbReference type="EC" id="2.1.1.199"/>
    </reaction>
</comment>
<reference evidence="8 9" key="1">
    <citation type="submission" date="2010-08" db="EMBL/GenBank/DDBJ databases">
        <authorList>
            <person name="Weinstock G."/>
            <person name="Sodergren E."/>
            <person name="Clifton S."/>
            <person name="Fulton L."/>
            <person name="Fulton B."/>
            <person name="Courtney L."/>
            <person name="Fronick C."/>
            <person name="Harrison M."/>
            <person name="Strong C."/>
            <person name="Farmer C."/>
            <person name="Delahaunty K."/>
            <person name="Markovic C."/>
            <person name="Hall O."/>
            <person name="Minx P."/>
            <person name="Tomlinson C."/>
            <person name="Mitreva M."/>
            <person name="Hou S."/>
            <person name="Chen J."/>
            <person name="Wollam A."/>
            <person name="Pepin K.H."/>
            <person name="Johnson M."/>
            <person name="Bhonagiri V."/>
            <person name="Zhang X."/>
            <person name="Suruliraj S."/>
            <person name="Warren W."/>
            <person name="Chinwalla A."/>
            <person name="Mardis E.R."/>
            <person name="Wilson R.K."/>
        </authorList>
    </citation>
    <scope>NUCLEOTIDE SEQUENCE [LARGE SCALE GENOMIC DNA]</scope>
    <source>
        <strain evidence="8 9">F0359</strain>
    </source>
</reference>
<dbReference type="EMBL" id="AECS01000039">
    <property type="protein sequence ID" value="EFQ03701.1"/>
    <property type="molecule type" value="Genomic_DNA"/>
</dbReference>
<keyword evidence="3 7" id="KW-0698">rRNA processing</keyword>
<dbReference type="HAMAP" id="MF_01007">
    <property type="entry name" value="16SrRNA_methyltr_H"/>
    <property type="match status" value="1"/>
</dbReference>
<keyword evidence="9" id="KW-1185">Reference proteome</keyword>
<feature type="binding site" evidence="7">
    <location>
        <position position="80"/>
    </location>
    <ligand>
        <name>S-adenosyl-L-methionine</name>
        <dbReference type="ChEBI" id="CHEBI:59789"/>
    </ligand>
</feature>
<dbReference type="EC" id="2.1.1.199" evidence="7"/>
<organism evidence="8 9">
    <name type="scientific">Megasphaera micronuciformis F0359</name>
    <dbReference type="NCBI Taxonomy" id="706434"/>
    <lineage>
        <taxon>Bacteria</taxon>
        <taxon>Bacillati</taxon>
        <taxon>Bacillota</taxon>
        <taxon>Negativicutes</taxon>
        <taxon>Veillonellales</taxon>
        <taxon>Veillonellaceae</taxon>
        <taxon>Megasphaera</taxon>
    </lineage>
</organism>
<dbReference type="HOGENOM" id="CLU_038422_2_0_9"/>
<keyword evidence="6 7" id="KW-0949">S-adenosyl-L-methionine</keyword>
<comment type="function">
    <text evidence="7">Specifically methylates the N4 position of cytidine in position 1402 (C1402) of 16S rRNA.</text>
</comment>
<keyword evidence="2 7" id="KW-0963">Cytoplasm</keyword>
<dbReference type="GO" id="GO:0005737">
    <property type="term" value="C:cytoplasm"/>
    <property type="evidence" value="ECO:0007669"/>
    <property type="project" value="UniProtKB-SubCell"/>
</dbReference>
<evidence type="ECO:0000256" key="3">
    <source>
        <dbReference type="ARBA" id="ARBA00022552"/>
    </source>
</evidence>
<dbReference type="Gene3D" id="1.10.150.170">
    <property type="entry name" value="Putative methyltransferase TM0872, insert domain"/>
    <property type="match status" value="1"/>
</dbReference>
<evidence type="ECO:0000256" key="2">
    <source>
        <dbReference type="ARBA" id="ARBA00022490"/>
    </source>
</evidence>
<dbReference type="OrthoDB" id="9806637at2"/>
<dbReference type="Gene3D" id="3.40.50.150">
    <property type="entry name" value="Vaccinia Virus protein VP39"/>
    <property type="match status" value="1"/>
</dbReference>
<dbReference type="GO" id="GO:0071424">
    <property type="term" value="F:rRNA (cytosine-N4-)-methyltransferase activity"/>
    <property type="evidence" value="ECO:0007669"/>
    <property type="project" value="UniProtKB-UniRule"/>
</dbReference>
<accession>E2ZDE2</accession>
<dbReference type="RefSeq" id="WP_006942968.1">
    <property type="nucleotide sequence ID" value="NZ_GL538208.1"/>
</dbReference>
<name>E2ZDE2_9FIRM</name>
<dbReference type="STRING" id="706434.HMPREF9429_01651"/>
<dbReference type="eggNOG" id="COG0275">
    <property type="taxonomic scope" value="Bacteria"/>
</dbReference>
<dbReference type="InterPro" id="IPR002903">
    <property type="entry name" value="RsmH"/>
</dbReference>
<comment type="caution">
    <text evidence="8">The sequence shown here is derived from an EMBL/GenBank/DDBJ whole genome shotgun (WGS) entry which is preliminary data.</text>
</comment>
<sequence>MEFHHVSVLREETIHAVLGDPAGIYVDCTLGGGGHSRALADLLVKDGLIIGLDQDEDAIRAATERMQDAPCRFTAVQRNFRYLGEVLDDLNIPTVDGIMFDLGVSSYQLDNPERGFSYQHDGPLDMRMDRHGKKSAYDVINAYDEADLYRIIKDYGEERWAKRIASFIVKARREKPFERTEELVRVIKQAIPAGARKDGPHPAKRTFQAVRIEVNDELKILQDTFEIAANRLKPGGHIGIITFHSLEDRIAKQTLRKLATGCICPPHIPVCTCHHEAILKVKGKGIGPSKEELELNPRARSAKLRVGTRI</sequence>
<evidence type="ECO:0000256" key="6">
    <source>
        <dbReference type="ARBA" id="ARBA00022691"/>
    </source>
</evidence>
<dbReference type="InterPro" id="IPR023397">
    <property type="entry name" value="SAM-dep_MeTrfase_MraW_recog"/>
</dbReference>
<feature type="binding site" evidence="7">
    <location>
        <position position="101"/>
    </location>
    <ligand>
        <name>S-adenosyl-L-methionine</name>
        <dbReference type="ChEBI" id="CHEBI:59789"/>
    </ligand>
</feature>
<keyword evidence="5 7" id="KW-0808">Transferase</keyword>
<comment type="subcellular location">
    <subcellularLocation>
        <location evidence="7">Cytoplasm</location>
    </subcellularLocation>
</comment>
<evidence type="ECO:0000313" key="9">
    <source>
        <dbReference type="Proteomes" id="UP000003195"/>
    </source>
</evidence>
<comment type="similarity">
    <text evidence="1 7">Belongs to the methyltransferase superfamily. RsmH family.</text>
</comment>
<gene>
    <name evidence="7" type="primary">rsmH</name>
    <name evidence="8" type="synonym">mraW</name>
    <name evidence="8" type="ORF">HMPREF9429_01651</name>
</gene>
<dbReference type="AlphaFoldDB" id="E2ZDE2"/>
<feature type="binding site" evidence="7">
    <location>
        <position position="108"/>
    </location>
    <ligand>
        <name>S-adenosyl-L-methionine</name>
        <dbReference type="ChEBI" id="CHEBI:59789"/>
    </ligand>
</feature>
<dbReference type="PANTHER" id="PTHR11265:SF0">
    <property type="entry name" value="12S RRNA N4-METHYLCYTIDINE METHYLTRANSFERASE"/>
    <property type="match status" value="1"/>
</dbReference>
<evidence type="ECO:0000256" key="1">
    <source>
        <dbReference type="ARBA" id="ARBA00010396"/>
    </source>
</evidence>
<dbReference type="PIRSF" id="PIRSF004486">
    <property type="entry name" value="MraW"/>
    <property type="match status" value="1"/>
</dbReference>
<dbReference type="GO" id="GO:0070475">
    <property type="term" value="P:rRNA base methylation"/>
    <property type="evidence" value="ECO:0007669"/>
    <property type="project" value="UniProtKB-UniRule"/>
</dbReference>
<dbReference type="Pfam" id="PF01795">
    <property type="entry name" value="Methyltransf_5"/>
    <property type="match status" value="1"/>
</dbReference>
<evidence type="ECO:0000256" key="7">
    <source>
        <dbReference type="HAMAP-Rule" id="MF_01007"/>
    </source>
</evidence>
<dbReference type="PANTHER" id="PTHR11265">
    <property type="entry name" value="S-ADENOSYL-METHYLTRANSFERASE MRAW"/>
    <property type="match status" value="1"/>
</dbReference>
<dbReference type="InterPro" id="IPR029063">
    <property type="entry name" value="SAM-dependent_MTases_sf"/>
</dbReference>
<dbReference type="SUPFAM" id="SSF53335">
    <property type="entry name" value="S-adenosyl-L-methionine-dependent methyltransferases"/>
    <property type="match status" value="1"/>
</dbReference>
<protein>
    <recommendedName>
        <fullName evidence="7">Ribosomal RNA small subunit methyltransferase H</fullName>
        <ecNumber evidence="7">2.1.1.199</ecNumber>
    </recommendedName>
    <alternativeName>
        <fullName evidence="7">16S rRNA m(4)C1402 methyltransferase</fullName>
    </alternativeName>
    <alternativeName>
        <fullName evidence="7">rRNA (cytosine-N(4)-)-methyltransferase RsmH</fullName>
    </alternativeName>
</protein>
<dbReference type="Proteomes" id="UP000003195">
    <property type="component" value="Unassembled WGS sequence"/>
</dbReference>
<dbReference type="SUPFAM" id="SSF81799">
    <property type="entry name" value="Putative methyltransferase TM0872, insert domain"/>
    <property type="match status" value="1"/>
</dbReference>
<dbReference type="NCBIfam" id="TIGR00006">
    <property type="entry name" value="16S rRNA (cytosine(1402)-N(4))-methyltransferase RsmH"/>
    <property type="match status" value="1"/>
</dbReference>
<feature type="binding site" evidence="7">
    <location>
        <position position="53"/>
    </location>
    <ligand>
        <name>S-adenosyl-L-methionine</name>
        <dbReference type="ChEBI" id="CHEBI:59789"/>
    </ligand>
</feature>